<dbReference type="Gene3D" id="1.10.3210.10">
    <property type="entry name" value="Hypothetical protein af1432"/>
    <property type="match status" value="1"/>
</dbReference>
<keyword evidence="2" id="KW-1185">Reference proteome</keyword>
<keyword evidence="1" id="KW-0418">Kinase</keyword>
<organism evidence="1 2">
    <name type="scientific">Dickeya phage vB_DsoM_AD1</name>
    <dbReference type="NCBI Taxonomy" id="2283029"/>
    <lineage>
        <taxon>Viruses</taxon>
        <taxon>Duplodnaviria</taxon>
        <taxon>Heunggongvirae</taxon>
        <taxon>Uroviricota</taxon>
        <taxon>Caudoviricetes</taxon>
        <taxon>Alexandravirus</taxon>
        <taxon>Alexandravirus AD1</taxon>
    </lineage>
</organism>
<evidence type="ECO:0000313" key="2">
    <source>
        <dbReference type="Proteomes" id="UP000262440"/>
    </source>
</evidence>
<dbReference type="Proteomes" id="UP000262440">
    <property type="component" value="Segment"/>
</dbReference>
<keyword evidence="1" id="KW-0808">Transferase</keyword>
<reference evidence="1 2" key="1">
    <citation type="journal article" date="2018" name="Front. Microbiol.">
        <title>Jumbo Bacteriophages Are Represented Within an Increasing Diversity of Environmental Viruses Infecting the Emerging Phytopathogen, Dickeya solani.</title>
        <authorList>
            <person name="Day A.W."/>
            <person name="Ahn J."/>
            <person name="Salmond G.P.C."/>
        </authorList>
    </citation>
    <scope>NUCLEOTIDE SEQUENCE [LARGE SCALE GENOMIC DNA]</scope>
</reference>
<dbReference type="InterPro" id="IPR052194">
    <property type="entry name" value="MESH1"/>
</dbReference>
<protein>
    <submittedName>
        <fullName evidence="1">Putative GTP pyrophosphokinase</fullName>
    </submittedName>
</protein>
<dbReference type="EMBL" id="MH460463">
    <property type="protein sequence ID" value="AXG67108.1"/>
    <property type="molecule type" value="Genomic_DNA"/>
</dbReference>
<name>A0A384ZXY2_9CAUD</name>
<dbReference type="Pfam" id="PF13328">
    <property type="entry name" value="HD_4"/>
    <property type="match status" value="1"/>
</dbReference>
<proteinExistence type="predicted"/>
<dbReference type="GO" id="GO:0016301">
    <property type="term" value="F:kinase activity"/>
    <property type="evidence" value="ECO:0007669"/>
    <property type="project" value="UniProtKB-KW"/>
</dbReference>
<dbReference type="SUPFAM" id="SSF109604">
    <property type="entry name" value="HD-domain/PDEase-like"/>
    <property type="match status" value="1"/>
</dbReference>
<gene>
    <name evidence="1" type="ORF">AD1_064</name>
</gene>
<accession>A0A384ZXY2</accession>
<sequence length="224" mass="25435">MLTNIARLVATQAHSGQVRKYTNEPYINHPLRVSEWLSQFHVGELIEAAAICHDVIEDTGVGYGALELTVGTQVADLVLEVTNNEYPEGTPRIEKFWGNIIKLLQASHQAQTLKCGDCYDNCKDVYELDPSYAARYIAEKFFMIRMFTRAQGDVRSAVLQLLSDIYNKMSDGHRIYCLEYMQRLERECPDNLLIHFHNALAEAQNYNGYTLRIGDSYGTETASV</sequence>
<dbReference type="PANTHER" id="PTHR46246:SF1">
    <property type="entry name" value="GUANOSINE-3',5'-BIS(DIPHOSPHATE) 3'-PYROPHOSPHOHYDROLASE MESH1"/>
    <property type="match status" value="1"/>
</dbReference>
<evidence type="ECO:0000313" key="1">
    <source>
        <dbReference type="EMBL" id="AXG67108.1"/>
    </source>
</evidence>
<dbReference type="PANTHER" id="PTHR46246">
    <property type="entry name" value="GUANOSINE-3',5'-BIS(DIPHOSPHATE) 3'-PYROPHOSPHOHYDROLASE MESH1"/>
    <property type="match status" value="1"/>
</dbReference>
<dbReference type="GO" id="GO:0008893">
    <property type="term" value="F:guanosine-3',5'-bis(diphosphate) 3'-diphosphatase activity"/>
    <property type="evidence" value="ECO:0007669"/>
    <property type="project" value="TreeGrafter"/>
</dbReference>